<dbReference type="CDD" id="cd12521">
    <property type="entry name" value="RRM3_MRN1"/>
    <property type="match status" value="1"/>
</dbReference>
<evidence type="ECO:0000256" key="1">
    <source>
        <dbReference type="ARBA" id="ARBA00022737"/>
    </source>
</evidence>
<dbReference type="AlphaFoldDB" id="A0A2A9NWW2"/>
<evidence type="ECO:0000313" key="6">
    <source>
        <dbReference type="EMBL" id="PFH52212.1"/>
    </source>
</evidence>
<dbReference type="InterPro" id="IPR012677">
    <property type="entry name" value="Nucleotide-bd_a/b_plait_sf"/>
</dbReference>
<dbReference type="InterPro" id="IPR000504">
    <property type="entry name" value="RRM_dom"/>
</dbReference>
<dbReference type="GO" id="GO:0010494">
    <property type="term" value="C:cytoplasmic stress granule"/>
    <property type="evidence" value="ECO:0007669"/>
    <property type="project" value="TreeGrafter"/>
</dbReference>
<evidence type="ECO:0000256" key="3">
    <source>
        <dbReference type="PROSITE-ProRule" id="PRU00176"/>
    </source>
</evidence>
<keyword evidence="1" id="KW-0677">Repeat</keyword>
<feature type="region of interest" description="Disordered" evidence="4">
    <location>
        <begin position="627"/>
        <end position="670"/>
    </location>
</feature>
<accession>A0A2A9NWW2</accession>
<feature type="region of interest" description="Disordered" evidence="4">
    <location>
        <begin position="121"/>
        <end position="148"/>
    </location>
</feature>
<dbReference type="GO" id="GO:0000398">
    <property type="term" value="P:mRNA splicing, via spliceosome"/>
    <property type="evidence" value="ECO:0007669"/>
    <property type="project" value="TreeGrafter"/>
</dbReference>
<dbReference type="PANTHER" id="PTHR14089">
    <property type="entry name" value="PRE-MRNA-SPLICING FACTOR RBM22"/>
    <property type="match status" value="1"/>
</dbReference>
<dbReference type="InterPro" id="IPR035979">
    <property type="entry name" value="RBD_domain_sf"/>
</dbReference>
<feature type="domain" description="RRM" evidence="5">
    <location>
        <begin position="555"/>
        <end position="628"/>
    </location>
</feature>
<protein>
    <recommendedName>
        <fullName evidence="5">RRM domain-containing protein</fullName>
    </recommendedName>
</protein>
<dbReference type="EMBL" id="KZ301981">
    <property type="protein sequence ID" value="PFH52212.1"/>
    <property type="molecule type" value="Genomic_DNA"/>
</dbReference>
<dbReference type="PANTHER" id="PTHR14089:SF8">
    <property type="entry name" value="RNA-BINDING PROTEIN MRN1"/>
    <property type="match status" value="1"/>
</dbReference>
<feature type="compositionally biased region" description="Gly residues" evidence="4">
    <location>
        <begin position="657"/>
        <end position="670"/>
    </location>
</feature>
<dbReference type="OrthoDB" id="6407164at2759"/>
<evidence type="ECO:0000259" key="5">
    <source>
        <dbReference type="PROSITE" id="PS50102"/>
    </source>
</evidence>
<evidence type="ECO:0000256" key="4">
    <source>
        <dbReference type="SAM" id="MobiDB-lite"/>
    </source>
</evidence>
<dbReference type="InterPro" id="IPR039171">
    <property type="entry name" value="Cwc2/Slt11"/>
</dbReference>
<evidence type="ECO:0000256" key="2">
    <source>
        <dbReference type="ARBA" id="ARBA00022884"/>
    </source>
</evidence>
<feature type="domain" description="RRM" evidence="5">
    <location>
        <begin position="326"/>
        <end position="407"/>
    </location>
</feature>
<dbReference type="STRING" id="703135.A0A2A9NWW2"/>
<dbReference type="FunFam" id="3.30.70.330:FF:000120">
    <property type="entry name" value="Negative regulator of differentiation 1"/>
    <property type="match status" value="2"/>
</dbReference>
<gene>
    <name evidence="6" type="ORF">AMATHDRAFT_140632</name>
</gene>
<dbReference type="GO" id="GO:0003729">
    <property type="term" value="F:mRNA binding"/>
    <property type="evidence" value="ECO:0007669"/>
    <property type="project" value="TreeGrafter"/>
</dbReference>
<dbReference type="Gene3D" id="3.30.70.330">
    <property type="match status" value="4"/>
</dbReference>
<dbReference type="GO" id="GO:0010468">
    <property type="term" value="P:regulation of gene expression"/>
    <property type="evidence" value="ECO:0007669"/>
    <property type="project" value="UniProtKB-ARBA"/>
</dbReference>
<keyword evidence="7" id="KW-1185">Reference proteome</keyword>
<organism evidence="6 7">
    <name type="scientific">Amanita thiersii Skay4041</name>
    <dbReference type="NCBI Taxonomy" id="703135"/>
    <lineage>
        <taxon>Eukaryota</taxon>
        <taxon>Fungi</taxon>
        <taxon>Dikarya</taxon>
        <taxon>Basidiomycota</taxon>
        <taxon>Agaricomycotina</taxon>
        <taxon>Agaricomycetes</taxon>
        <taxon>Agaricomycetidae</taxon>
        <taxon>Agaricales</taxon>
        <taxon>Pluteineae</taxon>
        <taxon>Amanitaceae</taxon>
        <taxon>Amanita</taxon>
    </lineage>
</organism>
<proteinExistence type="predicted"/>
<keyword evidence="2 3" id="KW-0694">RNA-binding</keyword>
<feature type="domain" description="RRM" evidence="5">
    <location>
        <begin position="464"/>
        <end position="537"/>
    </location>
</feature>
<dbReference type="Pfam" id="PF00076">
    <property type="entry name" value="RRM_1"/>
    <property type="match status" value="2"/>
</dbReference>
<dbReference type="SUPFAM" id="SSF54928">
    <property type="entry name" value="RNA-binding domain, RBD"/>
    <property type="match status" value="2"/>
</dbReference>
<feature type="region of interest" description="Disordered" evidence="4">
    <location>
        <begin position="24"/>
        <end position="63"/>
    </location>
</feature>
<dbReference type="Proteomes" id="UP000242287">
    <property type="component" value="Unassembled WGS sequence"/>
</dbReference>
<dbReference type="SMART" id="SM00360">
    <property type="entry name" value="RRM"/>
    <property type="match status" value="4"/>
</dbReference>
<feature type="domain" description="RRM" evidence="5">
    <location>
        <begin position="235"/>
        <end position="308"/>
    </location>
</feature>
<sequence length="710" mass="75457">MDDSQIAFATPYSQYSFEFDMMKRSMDPVGGPDAKKARWSPTSSYPGQNNTSSAGNNTSRDAFANYGYGPQASINQSAFAPSPSATAFTGSPLYSTPSLSINTQTNGSPMSSQLSPNTAAAAFAVQQQQQQQQQQQTQGQQGSPNGNNYAGFGSYNMLGMGIPGMNMLSTFPYSAQMANFAQVIDHLHFILNDIKQQRLPSLNLNIPATQAAAAYSPVALSAAAALSATSGATNRTVYVGNLPATASVDELLNLVHFGPLESIRVLAEKSCVFLSFLDGPTAAAFYADATIKKLSLHGQELKIGWGKPSPVPAQVALAISQSNASRNVYLGGLDENITEEQLRDDLSRFGLIDQVKIVRDKNIGFVHFLSIAIATKVVNTLPTEANWAGKRVNYGKDRCAYIPKSQQAAAQQAQAAAAQSLVAQSAAAALSPQSFSPFSPYSTPFSPVDGLGAGGVASIQGMNRTVYLGNIHPETTTEDLCNAIRGGVLQSIRYMQDKHIAFVTFIDPAAAFSFFQVASYQGLTLNNRRLKIGWGKNAGPLAPSLALAVHSGATRNVYIGNVEDFETFTEEKLKRDFGEYGDIELVNFLKEKNCAFVNFTNISNAIKAIDGIKNKPEYTNLRIAHGKDRCANPPRSGPQGGGAMRRSASNSNHVNGAVGGNGHGEGEMGNGDGLYVNGAIEGEDAVLAADGNSGLDAQDMHVDVADQHQL</sequence>
<evidence type="ECO:0000313" key="7">
    <source>
        <dbReference type="Proteomes" id="UP000242287"/>
    </source>
</evidence>
<dbReference type="PROSITE" id="PS50102">
    <property type="entry name" value="RRM"/>
    <property type="match status" value="4"/>
</dbReference>
<name>A0A2A9NWW2_9AGAR</name>
<feature type="compositionally biased region" description="Low complexity" evidence="4">
    <location>
        <begin position="126"/>
        <end position="142"/>
    </location>
</feature>
<dbReference type="FunFam" id="3.30.70.330:FF:000400">
    <property type="entry name" value="Negative regulator of differentiation 1"/>
    <property type="match status" value="1"/>
</dbReference>
<feature type="compositionally biased region" description="Polar residues" evidence="4">
    <location>
        <begin position="40"/>
        <end position="60"/>
    </location>
</feature>
<reference evidence="6 7" key="1">
    <citation type="submission" date="2014-02" db="EMBL/GenBank/DDBJ databases">
        <title>Transposable element dynamics among asymbiotic and ectomycorrhizal Amanita fungi.</title>
        <authorList>
            <consortium name="DOE Joint Genome Institute"/>
            <person name="Hess J."/>
            <person name="Skrede I."/>
            <person name="Wolfe B."/>
            <person name="LaButti K."/>
            <person name="Ohm R.A."/>
            <person name="Grigoriev I.V."/>
            <person name="Pringle A."/>
        </authorList>
    </citation>
    <scope>NUCLEOTIDE SEQUENCE [LARGE SCALE GENOMIC DNA]</scope>
    <source>
        <strain evidence="6 7">SKay4041</strain>
    </source>
</reference>